<dbReference type="OrthoDB" id="4405280at2759"/>
<evidence type="ECO:0000313" key="1">
    <source>
        <dbReference type="EMBL" id="OLP79833.1"/>
    </source>
</evidence>
<dbReference type="EMBL" id="LSRX01001442">
    <property type="protein sequence ID" value="OLP79833.1"/>
    <property type="molecule type" value="Genomic_DNA"/>
</dbReference>
<name>A0A1Q9CA67_SYMMI</name>
<accession>A0A1Q9CA67</accession>
<dbReference type="OMA" id="PNCTRIC"/>
<dbReference type="Proteomes" id="UP000186817">
    <property type="component" value="Unassembled WGS sequence"/>
</dbReference>
<gene>
    <name evidence="1" type="ORF">AK812_SmicGene39833</name>
</gene>
<evidence type="ECO:0000313" key="2">
    <source>
        <dbReference type="Proteomes" id="UP000186817"/>
    </source>
</evidence>
<organism evidence="1 2">
    <name type="scientific">Symbiodinium microadriaticum</name>
    <name type="common">Dinoflagellate</name>
    <name type="synonym">Zooxanthella microadriatica</name>
    <dbReference type="NCBI Taxonomy" id="2951"/>
    <lineage>
        <taxon>Eukaryota</taxon>
        <taxon>Sar</taxon>
        <taxon>Alveolata</taxon>
        <taxon>Dinophyceae</taxon>
        <taxon>Suessiales</taxon>
        <taxon>Symbiodiniaceae</taxon>
        <taxon>Symbiodinium</taxon>
    </lineage>
</organism>
<protein>
    <submittedName>
        <fullName evidence="1">Uncharacterized protein</fullName>
    </submittedName>
</protein>
<proteinExistence type="predicted"/>
<sequence length="2046" mass="218359">MLGRGVRIIRKSMDPEHPKPCLQLIWTAGTKRCRVASQTPCSQRDCPFNLFEEVHVCSCVVRQCVKLTTEKLGKRTMAAVAVLGLVLLGRSALAQNCPTFPAQKEAIGAAMTCGVACQLMDLSVADLCRFDTSACGDSVPAGTSCQIACRDPFFGQTSLASCPPGNTNPATRAAWTPPDCDIFASACPEPPEIPAAYVKEQDGQWKCAPGFAGTAVARCVPDENCENTLQFFGCEETTACAPPTELIGCVLDVTQCADVEPGGACPVSCRFPYTGWSSVAVCHPDNTNPDVGLLVVQPECTLTCEDPPNEPQGYIKVSSGNGWACAPGYGGTATWECVIDSVCASKKVLSGCSLLARCILPEDEDACMYDFTECIGETAAPGSSCKVHCKRPYEGNSTTASCPAGNTNPIRQLDWEPPDCNINCGQVADVPVGYLSHPYRREFGGWRCVDGYAGFPVVTCGTDVNCNPQLKFAGCSALIPCVQPNLSAGELCAFQHTCISVRSGGSCEVSCRPPYVGGIASAVCPGNNTQNGRQLIWAAPDCNLECPIPDPVRDGYVVTGVDVLGKPTFACAPRWEGTPTATCRISDSGCNAAYELQGCTPQAACAIPTDAPCSVDWSDCQNVFAGESCSVSCGPSFSGNITEATCAEGNTDPTTLLEWTFPGCQLSCQDPVAPIGYSKTLFMCATNYSGDPVSRCAADWDDACRSTYSFSGCRELVPCAPPRVGRGRGARSESSDAQQMLCQYDFSDCQSVLPGHNCTIRCGTDYSGTSTIAYCPSDNTDPNAELLYVEPLCRLNPCEMNVPPGYVETPCGWVCDDGYIGSVQASCEPVGNEPGRCRSVLQISGCTQTVQCAPLIVNDTCRTNASECTSLQPGQGCNVTCSEPYTGGQGENATWAYCPLGTTTPNQQPVWGTDMEEWALDCEIECELPRPIPAGYLLSTDGEWSCDRANQYSGVASAECTVNVSTCLPILVLSGCFPTTPCDMPAYDRCQHDVSGCPVDGKLISGTSCSVSCMSPYSTPLGEAGGLIECRDPNIDALGAIWTPPRCILGCAQPSSQAGYRQVLGEWTCADGYDGPGAIWFECVVEPDSCVAFPRLFGCMPFVACTTPALTPVQQCVLDLVNGNCLSVLPGETCTIYCKFPYVGDRIFAACPATNIDAAREPNWAAPICYCPIPDPVPTGYVYLGPDEFGCADGFFGAAVYRCDVDTSTCQPTVVLTGCYPLSSCSTPQVDTYNLCKVDFSECIGPIAPGDSCNVTCKAGYGENMSVAECPGDNTDPDYMPALLLECGEYTCATPEEWAMENPLPKGYDVGVWRCARGYRGVTSTQCLQSDECGGTLQLFGCVPLESCSSPRLSARDACRFNFTDCEDTPAGGFCEIQCAEPFFGLPGKAFCRPDTTDPSTELTWAEPLCHLRCPDPDPIPAGFQRVGSCGWECAEGYEGKPIADCDVDEFCQPRLILSGCLREEPCMIPREGSYDQCKFNFTDCMGQILMPGASCQVKCRPPYLGADFVATCPEFNTVPGLTLVFSESSCMLNCPVPDPVPMGYSVSQGNDWSCDEGFSGTPLASCVLNEECQEPRLQLTGCYQNTPCRAPHLEVCRFETDCRESVQPGEECEVRCLPPFSFNSSLARCPDLNTEANRTPDWEEPDCEPLCPPMDPPANYTLEQGVLMCVADAVGQPMAECRINQTNCQAYWHYAGCHLLTPCAVPAIDACRMDIGNCTEVLPGEWCEMRCRDGLVGGEFMGSCPSDNVDSTTPLAFDRPPSCHCPVAAPQLGYRPNHSHGHGHSHSNVDGGRWQCAEDWTGTAEATCVIDDGCNIQVTLSGCVPIHSCAPPLPMYLSHPDDCRRVPAGSTCAARCAPFACVSGGPVTVECPAANRDPTLPAELLEGSCSVRCEICRSTPFLDSDPRPGHIAGMLRFGEAHANGQMPVEGVFGYRVFFADGCGMQVGPTLGYVPRSERLYACCAATAYSLEVSDAEIPQGAAQLLIAINTSFGEMPHGTSIEYSDLSQTVVETTPRVITADSRRALLHPGGIWLMLIASLLHLSL</sequence>
<reference evidence="1 2" key="1">
    <citation type="submission" date="2016-02" db="EMBL/GenBank/DDBJ databases">
        <title>Genome analysis of coral dinoflagellate symbionts highlights evolutionary adaptations to a symbiotic lifestyle.</title>
        <authorList>
            <person name="Aranda M."/>
            <person name="Li Y."/>
            <person name="Liew Y.J."/>
            <person name="Baumgarten S."/>
            <person name="Simakov O."/>
            <person name="Wilson M."/>
            <person name="Piel J."/>
            <person name="Ashoor H."/>
            <person name="Bougouffa S."/>
            <person name="Bajic V.B."/>
            <person name="Ryu T."/>
            <person name="Ravasi T."/>
            <person name="Bayer T."/>
            <person name="Micklem G."/>
            <person name="Kim H."/>
            <person name="Bhak J."/>
            <person name="Lajeunesse T.C."/>
            <person name="Voolstra C.R."/>
        </authorList>
    </citation>
    <scope>NUCLEOTIDE SEQUENCE [LARGE SCALE GENOMIC DNA]</scope>
    <source>
        <strain evidence="1 2">CCMP2467</strain>
    </source>
</reference>
<keyword evidence="2" id="KW-1185">Reference proteome</keyword>
<comment type="caution">
    <text evidence="1">The sequence shown here is derived from an EMBL/GenBank/DDBJ whole genome shotgun (WGS) entry which is preliminary data.</text>
</comment>